<keyword evidence="3" id="KW-0812">Transmembrane</keyword>
<feature type="transmembrane region" description="Helical" evidence="3">
    <location>
        <begin position="430"/>
        <end position="449"/>
    </location>
</feature>
<feature type="domain" description="Signal transduction histidine kinase internal region" evidence="4">
    <location>
        <begin position="466"/>
        <end position="544"/>
    </location>
</feature>
<name>A0AAE3H777_9BACT</name>
<keyword evidence="2" id="KW-0175">Coiled coil</keyword>
<dbReference type="Pfam" id="PF06580">
    <property type="entry name" value="His_kinase"/>
    <property type="match status" value="1"/>
</dbReference>
<dbReference type="Proteomes" id="UP001204144">
    <property type="component" value="Unassembled WGS sequence"/>
</dbReference>
<dbReference type="InterPro" id="IPR010559">
    <property type="entry name" value="Sig_transdc_His_kin_internal"/>
</dbReference>
<accession>A0AAE3H777</accession>
<protein>
    <recommendedName>
        <fullName evidence="4">Signal transduction histidine kinase internal region domain-containing protein</fullName>
    </recommendedName>
</protein>
<dbReference type="Gene3D" id="3.30.565.10">
    <property type="entry name" value="Histidine kinase-like ATPase, C-terminal domain"/>
    <property type="match status" value="1"/>
</dbReference>
<dbReference type="SMART" id="SM00028">
    <property type="entry name" value="TPR"/>
    <property type="match status" value="5"/>
</dbReference>
<evidence type="ECO:0000259" key="4">
    <source>
        <dbReference type="Pfam" id="PF06580"/>
    </source>
</evidence>
<keyword evidence="1" id="KW-0802">TPR repeat</keyword>
<keyword evidence="6" id="KW-1185">Reference proteome</keyword>
<feature type="coiled-coil region" evidence="2">
    <location>
        <begin position="399"/>
        <end position="426"/>
    </location>
</feature>
<dbReference type="InterPro" id="IPR019734">
    <property type="entry name" value="TPR_rpt"/>
</dbReference>
<evidence type="ECO:0000313" key="6">
    <source>
        <dbReference type="Proteomes" id="UP001204144"/>
    </source>
</evidence>
<dbReference type="SUPFAM" id="SSF55874">
    <property type="entry name" value="ATPase domain of HSP90 chaperone/DNA topoisomerase II/histidine kinase"/>
    <property type="match status" value="1"/>
</dbReference>
<feature type="repeat" description="TPR" evidence="1">
    <location>
        <begin position="98"/>
        <end position="131"/>
    </location>
</feature>
<proteinExistence type="predicted"/>
<dbReference type="InterPro" id="IPR011990">
    <property type="entry name" value="TPR-like_helical_dom_sf"/>
</dbReference>
<evidence type="ECO:0000256" key="1">
    <source>
        <dbReference type="PROSITE-ProRule" id="PRU00339"/>
    </source>
</evidence>
<dbReference type="RefSeq" id="WP_255039416.1">
    <property type="nucleotide sequence ID" value="NZ_RJUF01000187.1"/>
</dbReference>
<dbReference type="PROSITE" id="PS50005">
    <property type="entry name" value="TPR"/>
    <property type="match status" value="1"/>
</dbReference>
<gene>
    <name evidence="5" type="ORF">EGI31_22430</name>
</gene>
<sequence>MKGFLIIVFVFTIGMTLGQTQVVLLDKCEGFYWAGQQDSVRKYAKVALDLGQKSSENQGFLQFFLANSNMRSYPDSSFRVLSAVYKDFQKRNDTKYLSFIHTSFGGYYRKTGNFKEAIANYQKAITFAEKHFGTSDPQKLNQIVAAQYNSIAIVNQEMSDFELSTQYALKALKIANQFNLPQIELASIIILGNIQMHFKQLDQAEKSFFSAKNLSSKINDQYRLGVALANLGIINLLRVENSAQNKKAYLASKKYFLEALNMAKTQKDYTAITARYSNLANVENAVKNFKSANIYLQEALKNAELSNSKLLKMQVTTSLARNHLGLNDTPRAIELANLALEMSKQLSNEKELPNLYNILQEAYTKEKDFAKALEYQKAQMAAKDSLYTTNTTAKITELQTKYETEKKQKEIEVLTLQNQTKEAQLKQKNYLILVAALGIFSLLGGFYFWNKQRKLKNVKEAAEMKQRLLRAQLNPHFLFNSLNSIQRLYVEGKTHIANDFIADFAQLMRDILEKTGRTLIPVYEEIDFIEAYLSLEKRRLGDKFDYEIWLSEEVRNGDYNIPSFIVQPLVENALLHGILPKNERGKIEVKVETLSNASLEISIKDNGVGYYSGKKNPNHKSKAMELIKNRLGKSGALIVEELKGSNEQVEGTEVKLILEY</sequence>
<dbReference type="GO" id="GO:0000155">
    <property type="term" value="F:phosphorelay sensor kinase activity"/>
    <property type="evidence" value="ECO:0007669"/>
    <property type="project" value="InterPro"/>
</dbReference>
<keyword evidence="3" id="KW-0472">Membrane</keyword>
<reference evidence="5 6" key="1">
    <citation type="submission" date="2018-11" db="EMBL/GenBank/DDBJ databases">
        <title>Novel bacteria species description.</title>
        <authorList>
            <person name="Han J.-H."/>
        </authorList>
    </citation>
    <scope>NUCLEOTIDE SEQUENCE [LARGE SCALE GENOMIC DNA]</scope>
    <source>
        <strain evidence="5 6">KCTC23259</strain>
    </source>
</reference>
<dbReference type="SUPFAM" id="SSF48452">
    <property type="entry name" value="TPR-like"/>
    <property type="match status" value="2"/>
</dbReference>
<keyword evidence="3" id="KW-1133">Transmembrane helix</keyword>
<dbReference type="Pfam" id="PF13374">
    <property type="entry name" value="TPR_10"/>
    <property type="match status" value="1"/>
</dbReference>
<comment type="caution">
    <text evidence="5">The sequence shown here is derived from an EMBL/GenBank/DDBJ whole genome shotgun (WGS) entry which is preliminary data.</text>
</comment>
<evidence type="ECO:0000256" key="2">
    <source>
        <dbReference type="SAM" id="Coils"/>
    </source>
</evidence>
<dbReference type="InterPro" id="IPR036890">
    <property type="entry name" value="HATPase_C_sf"/>
</dbReference>
<dbReference type="AlphaFoldDB" id="A0AAE3H777"/>
<dbReference type="EMBL" id="RJUF01000187">
    <property type="protein sequence ID" value="MCP9765702.1"/>
    <property type="molecule type" value="Genomic_DNA"/>
</dbReference>
<dbReference type="PANTHER" id="PTHR34220">
    <property type="entry name" value="SENSOR HISTIDINE KINASE YPDA"/>
    <property type="match status" value="1"/>
</dbReference>
<evidence type="ECO:0000313" key="5">
    <source>
        <dbReference type="EMBL" id="MCP9765702.1"/>
    </source>
</evidence>
<dbReference type="GO" id="GO:0016020">
    <property type="term" value="C:membrane"/>
    <property type="evidence" value="ECO:0007669"/>
    <property type="project" value="InterPro"/>
</dbReference>
<evidence type="ECO:0000256" key="3">
    <source>
        <dbReference type="SAM" id="Phobius"/>
    </source>
</evidence>
<dbReference type="Gene3D" id="1.25.40.10">
    <property type="entry name" value="Tetratricopeptide repeat domain"/>
    <property type="match status" value="2"/>
</dbReference>
<dbReference type="InterPro" id="IPR050640">
    <property type="entry name" value="Bact_2-comp_sensor_kinase"/>
</dbReference>
<dbReference type="PANTHER" id="PTHR34220:SF7">
    <property type="entry name" value="SENSOR HISTIDINE KINASE YPDA"/>
    <property type="match status" value="1"/>
</dbReference>
<organism evidence="5 6">
    <name type="scientific">Lacihabitans soyangensis</name>
    <dbReference type="NCBI Taxonomy" id="869394"/>
    <lineage>
        <taxon>Bacteria</taxon>
        <taxon>Pseudomonadati</taxon>
        <taxon>Bacteroidota</taxon>
        <taxon>Cytophagia</taxon>
        <taxon>Cytophagales</taxon>
        <taxon>Leadbetterellaceae</taxon>
        <taxon>Lacihabitans</taxon>
    </lineage>
</organism>